<feature type="region of interest" description="Disordered" evidence="2">
    <location>
        <begin position="1"/>
        <end position="33"/>
    </location>
</feature>
<evidence type="ECO:0000256" key="1">
    <source>
        <dbReference type="ARBA" id="ARBA00008007"/>
    </source>
</evidence>
<proteinExistence type="inferred from homology"/>
<protein>
    <recommendedName>
        <fullName evidence="3">Phosphoribosyltransferase domain-containing protein</fullName>
    </recommendedName>
</protein>
<dbReference type="Pfam" id="PF00156">
    <property type="entry name" value="Pribosyltran"/>
    <property type="match status" value="1"/>
</dbReference>
<dbReference type="CDD" id="cd06223">
    <property type="entry name" value="PRTases_typeI"/>
    <property type="match status" value="1"/>
</dbReference>
<dbReference type="PANTHER" id="PTHR47505">
    <property type="entry name" value="DNA UTILIZATION PROTEIN YHGH"/>
    <property type="match status" value="1"/>
</dbReference>
<dbReference type="InterPro" id="IPR051910">
    <property type="entry name" value="ComF/GntX_DNA_util-trans"/>
</dbReference>
<sequence length="273" mass="29020">MVIRDLSQSGPSNRGGSYVTDYSHQRMPSGGHRLTVTGPEDAIKQVMLTDHSYTRSGVFINVHHLDGAGPAPTAGTSALLELLRGAVIVPCGDSVDFAIALDWYNKIVDDKLGPHTDLADLVHRAKYWYRADPERQRVLGLAIAEEITEFVAHHPLLKDVDAIASVPGHDAKVASFGARLAATVARDRGGVPIVRCESLQAFRAPAKTIPPADRAAALEGQFRCPVDISGQHVLIVDDVYTSGATAEETARALRAAGATAVACLAAVRTMKSG</sequence>
<evidence type="ECO:0000256" key="2">
    <source>
        <dbReference type="SAM" id="MobiDB-lite"/>
    </source>
</evidence>
<comment type="similarity">
    <text evidence="1">Belongs to the ComF/GntX family.</text>
</comment>
<dbReference type="Proteomes" id="UP000466894">
    <property type="component" value="Chromosome"/>
</dbReference>
<accession>A0A7I7PCZ2</accession>
<dbReference type="Gene3D" id="3.40.50.2020">
    <property type="match status" value="1"/>
</dbReference>
<dbReference type="AlphaFoldDB" id="A0A7I7PCZ2"/>
<reference evidence="4 5" key="1">
    <citation type="journal article" date="2019" name="Emerg. Microbes Infect.">
        <title>Comprehensive subspecies identification of 175 nontuberculous mycobacteria species based on 7547 genomic profiles.</title>
        <authorList>
            <person name="Matsumoto Y."/>
            <person name="Kinjo T."/>
            <person name="Motooka D."/>
            <person name="Nabeya D."/>
            <person name="Jung N."/>
            <person name="Uechi K."/>
            <person name="Horii T."/>
            <person name="Iida T."/>
            <person name="Fujita J."/>
            <person name="Nakamura S."/>
        </authorList>
    </citation>
    <scope>NUCLEOTIDE SEQUENCE [LARGE SCALE GENOMIC DNA]</scope>
    <source>
        <strain evidence="4 5">JCM 16367</strain>
    </source>
</reference>
<dbReference type="EMBL" id="AP022583">
    <property type="protein sequence ID" value="BBY06379.1"/>
    <property type="molecule type" value="Genomic_DNA"/>
</dbReference>
<dbReference type="InterPro" id="IPR029057">
    <property type="entry name" value="PRTase-like"/>
</dbReference>
<feature type="compositionally biased region" description="Polar residues" evidence="2">
    <location>
        <begin position="1"/>
        <end position="15"/>
    </location>
</feature>
<dbReference type="OrthoDB" id="5107240at2"/>
<name>A0A7I7PCZ2_9MYCO</name>
<dbReference type="KEGG" id="mnv:MNVI_16970"/>
<dbReference type="PANTHER" id="PTHR47505:SF1">
    <property type="entry name" value="DNA UTILIZATION PROTEIN YHGH"/>
    <property type="match status" value="1"/>
</dbReference>
<organism evidence="4 5">
    <name type="scientific">Mycobacterium noviomagense</name>
    <dbReference type="NCBI Taxonomy" id="459858"/>
    <lineage>
        <taxon>Bacteria</taxon>
        <taxon>Bacillati</taxon>
        <taxon>Actinomycetota</taxon>
        <taxon>Actinomycetes</taxon>
        <taxon>Mycobacteriales</taxon>
        <taxon>Mycobacteriaceae</taxon>
        <taxon>Mycobacterium</taxon>
    </lineage>
</organism>
<evidence type="ECO:0000313" key="4">
    <source>
        <dbReference type="EMBL" id="BBY06379.1"/>
    </source>
</evidence>
<evidence type="ECO:0000259" key="3">
    <source>
        <dbReference type="Pfam" id="PF00156"/>
    </source>
</evidence>
<gene>
    <name evidence="4" type="ORF">MNVI_16970</name>
</gene>
<dbReference type="SUPFAM" id="SSF53271">
    <property type="entry name" value="PRTase-like"/>
    <property type="match status" value="1"/>
</dbReference>
<evidence type="ECO:0000313" key="5">
    <source>
        <dbReference type="Proteomes" id="UP000466894"/>
    </source>
</evidence>
<dbReference type="InterPro" id="IPR000836">
    <property type="entry name" value="PRTase_dom"/>
</dbReference>
<feature type="domain" description="Phosphoribosyltransferase" evidence="3">
    <location>
        <begin position="227"/>
        <end position="268"/>
    </location>
</feature>